<sequence>MEQLIIFEGISGGGKTTLFTPVHRARNYEDLHIHRFTPTQWVYAQLHDRSVKVEQLQAVEQALEKIVPTLVVWCRPDPQVALDRKLAEGDPNLMEGDFVKADHLYWRYFNEVSTFTRVIELATDKLSVDTCVEIIIEVLREYEDPRS</sequence>
<comment type="caution">
    <text evidence="1">The sequence shown here is derived from an EMBL/GenBank/DDBJ whole genome shotgun (WGS) entry which is preliminary data.</text>
</comment>
<dbReference type="EMBL" id="LAZR01027622">
    <property type="protein sequence ID" value="KKL65163.1"/>
    <property type="molecule type" value="Genomic_DNA"/>
</dbReference>
<proteinExistence type="predicted"/>
<dbReference type="Gene3D" id="3.40.50.300">
    <property type="entry name" value="P-loop containing nucleotide triphosphate hydrolases"/>
    <property type="match status" value="1"/>
</dbReference>
<evidence type="ECO:0000313" key="1">
    <source>
        <dbReference type="EMBL" id="KKL65163.1"/>
    </source>
</evidence>
<dbReference type="AlphaFoldDB" id="A0A0F9DTJ3"/>
<name>A0A0F9DTJ3_9ZZZZ</name>
<accession>A0A0F9DTJ3</accession>
<organism evidence="1">
    <name type="scientific">marine sediment metagenome</name>
    <dbReference type="NCBI Taxonomy" id="412755"/>
    <lineage>
        <taxon>unclassified sequences</taxon>
        <taxon>metagenomes</taxon>
        <taxon>ecological metagenomes</taxon>
    </lineage>
</organism>
<evidence type="ECO:0008006" key="2">
    <source>
        <dbReference type="Google" id="ProtNLM"/>
    </source>
</evidence>
<dbReference type="InterPro" id="IPR027417">
    <property type="entry name" value="P-loop_NTPase"/>
</dbReference>
<protein>
    <recommendedName>
        <fullName evidence="2">Thymidylate kinase-like domain-containing protein</fullName>
    </recommendedName>
</protein>
<dbReference type="SUPFAM" id="SSF52540">
    <property type="entry name" value="P-loop containing nucleoside triphosphate hydrolases"/>
    <property type="match status" value="1"/>
</dbReference>
<reference evidence="1" key="1">
    <citation type="journal article" date="2015" name="Nature">
        <title>Complex archaea that bridge the gap between prokaryotes and eukaryotes.</title>
        <authorList>
            <person name="Spang A."/>
            <person name="Saw J.H."/>
            <person name="Jorgensen S.L."/>
            <person name="Zaremba-Niedzwiedzka K."/>
            <person name="Martijn J."/>
            <person name="Lind A.E."/>
            <person name="van Eijk R."/>
            <person name="Schleper C."/>
            <person name="Guy L."/>
            <person name="Ettema T.J."/>
        </authorList>
    </citation>
    <scope>NUCLEOTIDE SEQUENCE</scope>
</reference>
<gene>
    <name evidence="1" type="ORF">LCGC14_2157740</name>
</gene>